<proteinExistence type="predicted"/>
<protein>
    <submittedName>
        <fullName evidence="1">Uncharacterized protein</fullName>
    </submittedName>
</protein>
<dbReference type="Proteomes" id="UP001500979">
    <property type="component" value="Unassembled WGS sequence"/>
</dbReference>
<name>A0ABN3VPD2_9PSEU</name>
<gene>
    <name evidence="1" type="ORF">GCM10010470_60720</name>
</gene>
<evidence type="ECO:0000313" key="2">
    <source>
        <dbReference type="Proteomes" id="UP001500979"/>
    </source>
</evidence>
<sequence>MHSSEIDHLLAELRRQSWGVWVFGPKTGPDVVAAVRWWPACADVVMLRGEQDATAFRTSATPGSDPFAPELVSWKYHSSAVWTLRAALGLPEPGHTQAPIAVLQPDRLCFLPPNLGRPFTYRPRSTVGDWPRTAQPVPH</sequence>
<dbReference type="EMBL" id="BAAAUX010000031">
    <property type="protein sequence ID" value="GAA2817145.1"/>
    <property type="molecule type" value="Genomic_DNA"/>
</dbReference>
<accession>A0ABN3VPD2</accession>
<keyword evidence="2" id="KW-1185">Reference proteome</keyword>
<evidence type="ECO:0000313" key="1">
    <source>
        <dbReference type="EMBL" id="GAA2817145.1"/>
    </source>
</evidence>
<organism evidence="1 2">
    <name type="scientific">Saccharopolyspora taberi</name>
    <dbReference type="NCBI Taxonomy" id="60895"/>
    <lineage>
        <taxon>Bacteria</taxon>
        <taxon>Bacillati</taxon>
        <taxon>Actinomycetota</taxon>
        <taxon>Actinomycetes</taxon>
        <taxon>Pseudonocardiales</taxon>
        <taxon>Pseudonocardiaceae</taxon>
        <taxon>Saccharopolyspora</taxon>
    </lineage>
</organism>
<comment type="caution">
    <text evidence="1">The sequence shown here is derived from an EMBL/GenBank/DDBJ whole genome shotgun (WGS) entry which is preliminary data.</text>
</comment>
<reference evidence="1 2" key="1">
    <citation type="journal article" date="2019" name="Int. J. Syst. Evol. Microbiol.">
        <title>The Global Catalogue of Microorganisms (GCM) 10K type strain sequencing project: providing services to taxonomists for standard genome sequencing and annotation.</title>
        <authorList>
            <consortium name="The Broad Institute Genomics Platform"/>
            <consortium name="The Broad Institute Genome Sequencing Center for Infectious Disease"/>
            <person name="Wu L."/>
            <person name="Ma J."/>
        </authorList>
    </citation>
    <scope>NUCLEOTIDE SEQUENCE [LARGE SCALE GENOMIC DNA]</scope>
    <source>
        <strain evidence="1 2">JCM 9383</strain>
    </source>
</reference>